<dbReference type="PANTHER" id="PTHR35795">
    <property type="entry name" value="SLR1885 PROTEIN"/>
    <property type="match status" value="1"/>
</dbReference>
<comment type="catalytic activity">
    <reaction evidence="6">
        <text>P(1),P(4)-bis(5'-adenosyl) tetraphosphate + H2O = 2 ADP + 2 H(+)</text>
        <dbReference type="Rhea" id="RHEA:24252"/>
        <dbReference type="ChEBI" id="CHEBI:15377"/>
        <dbReference type="ChEBI" id="CHEBI:15378"/>
        <dbReference type="ChEBI" id="CHEBI:58141"/>
        <dbReference type="ChEBI" id="CHEBI:456216"/>
        <dbReference type="EC" id="3.6.1.41"/>
    </reaction>
</comment>
<evidence type="ECO:0000256" key="5">
    <source>
        <dbReference type="ARBA" id="ARBA00023004"/>
    </source>
</evidence>
<dbReference type="eggNOG" id="COG1713">
    <property type="taxonomic scope" value="Bacteria"/>
</dbReference>
<evidence type="ECO:0000256" key="1">
    <source>
        <dbReference type="ARBA" id="ARBA00012506"/>
    </source>
</evidence>
<organism evidence="8 9">
    <name type="scientific">Megamonas hypermegale</name>
    <dbReference type="NCBI Taxonomy" id="158847"/>
    <lineage>
        <taxon>Bacteria</taxon>
        <taxon>Bacillati</taxon>
        <taxon>Bacillota</taxon>
        <taxon>Negativicutes</taxon>
        <taxon>Selenomonadales</taxon>
        <taxon>Selenomonadaceae</taxon>
        <taxon>Megamonas</taxon>
    </lineage>
</organism>
<evidence type="ECO:0000313" key="8">
    <source>
        <dbReference type="EMBL" id="SNU95443.1"/>
    </source>
</evidence>
<gene>
    <name evidence="8" type="ORF">SAMEA4364220_00404</name>
</gene>
<evidence type="ECO:0000259" key="7">
    <source>
        <dbReference type="SMART" id="SM00471"/>
    </source>
</evidence>
<accession>A0A239TF08</accession>
<evidence type="ECO:0000256" key="4">
    <source>
        <dbReference type="ARBA" id="ARBA00022801"/>
    </source>
</evidence>
<dbReference type="NCBIfam" id="TIGR00488">
    <property type="entry name" value="bis(5'-nucleosyl)-tetraphosphatase (symmetrical) YqeK"/>
    <property type="match status" value="1"/>
</dbReference>
<dbReference type="Pfam" id="PF01966">
    <property type="entry name" value="HD"/>
    <property type="match status" value="1"/>
</dbReference>
<dbReference type="SMART" id="SM00471">
    <property type="entry name" value="HDc"/>
    <property type="match status" value="1"/>
</dbReference>
<name>A0A239TF08_9FIRM</name>
<keyword evidence="8" id="KW-0548">Nucleotidyltransferase</keyword>
<dbReference type="CDD" id="cd00077">
    <property type="entry name" value="HDc"/>
    <property type="match status" value="1"/>
</dbReference>
<dbReference type="Proteomes" id="UP000215383">
    <property type="component" value="Chromosome 1"/>
</dbReference>
<sequence length="190" mass="21464">MDINEMQSLLQTKLKPQRYAHCIGVMETAIELAKRFNVDEEKAAIAGLLHDCAREFETSHLIEESEKRHLFITDIDRQLPILMHAPLGTAIAKEEYGINDTAILKAIASHTVGGAYMSDLDKIIYLADMIEPHRKYDGVEKLRQLAATTDLDTVMISAFDQSITFIMRKGHTIHPYTVAARNEILLTKEL</sequence>
<dbReference type="InterPro" id="IPR051094">
    <property type="entry name" value="Diverse_Catalytic_Enzymes"/>
</dbReference>
<evidence type="ECO:0000256" key="3">
    <source>
        <dbReference type="ARBA" id="ARBA00022741"/>
    </source>
</evidence>
<dbReference type="PANTHER" id="PTHR35795:SF1">
    <property type="entry name" value="BIS(5'-NUCLEOSYL)-TETRAPHOSPHATASE, SYMMETRICAL"/>
    <property type="match status" value="1"/>
</dbReference>
<keyword evidence="5" id="KW-0408">Iron</keyword>
<evidence type="ECO:0000256" key="6">
    <source>
        <dbReference type="ARBA" id="ARBA00049417"/>
    </source>
</evidence>
<dbReference type="Gene3D" id="1.10.3210.10">
    <property type="entry name" value="Hypothetical protein af1432"/>
    <property type="match status" value="1"/>
</dbReference>
<dbReference type="GO" id="GO:0008803">
    <property type="term" value="F:bis(5'-nucleosyl)-tetraphosphatase (symmetrical) activity"/>
    <property type="evidence" value="ECO:0007669"/>
    <property type="project" value="UniProtKB-EC"/>
</dbReference>
<dbReference type="InterPro" id="IPR003607">
    <property type="entry name" value="HD/PDEase_dom"/>
</dbReference>
<proteinExistence type="predicted"/>
<evidence type="ECO:0000256" key="2">
    <source>
        <dbReference type="ARBA" id="ARBA00022723"/>
    </source>
</evidence>
<dbReference type="InterPro" id="IPR005249">
    <property type="entry name" value="YqeK"/>
</dbReference>
<dbReference type="EC" id="3.6.1.41" evidence="1"/>
<keyword evidence="2" id="KW-0479">Metal-binding</keyword>
<dbReference type="GO" id="GO:0016779">
    <property type="term" value="F:nucleotidyltransferase activity"/>
    <property type="evidence" value="ECO:0007669"/>
    <property type="project" value="UniProtKB-KW"/>
</dbReference>
<reference evidence="8 9" key="1">
    <citation type="submission" date="2017-06" db="EMBL/GenBank/DDBJ databases">
        <authorList>
            <consortium name="Pathogen Informatics"/>
        </authorList>
    </citation>
    <scope>NUCLEOTIDE SEQUENCE [LARGE SCALE GENOMIC DNA]</scope>
    <source>
        <strain evidence="8 9">NCTC10570</strain>
    </source>
</reference>
<keyword evidence="3" id="KW-0547">Nucleotide-binding</keyword>
<keyword evidence="4" id="KW-0378">Hydrolase</keyword>
<feature type="domain" description="HD/PDEase" evidence="7">
    <location>
        <begin position="14"/>
        <end position="142"/>
    </location>
</feature>
<dbReference type="InterPro" id="IPR006674">
    <property type="entry name" value="HD_domain"/>
</dbReference>
<dbReference type="EMBL" id="LT906446">
    <property type="protein sequence ID" value="SNU95443.1"/>
    <property type="molecule type" value="Genomic_DNA"/>
</dbReference>
<dbReference type="NCBIfam" id="TIGR00277">
    <property type="entry name" value="HDIG"/>
    <property type="match status" value="1"/>
</dbReference>
<keyword evidence="8" id="KW-0808">Transferase</keyword>
<dbReference type="AlphaFoldDB" id="A0A239TF08"/>
<evidence type="ECO:0000313" key="9">
    <source>
        <dbReference type="Proteomes" id="UP000215383"/>
    </source>
</evidence>
<dbReference type="GO" id="GO:0000166">
    <property type="term" value="F:nucleotide binding"/>
    <property type="evidence" value="ECO:0007669"/>
    <property type="project" value="UniProtKB-KW"/>
</dbReference>
<dbReference type="GeneID" id="78506438"/>
<protein>
    <recommendedName>
        <fullName evidence="1">bis(5'-nucleosyl)-tetraphosphatase (symmetrical)</fullName>
        <ecNumber evidence="1">3.6.1.41</ecNumber>
    </recommendedName>
</protein>
<dbReference type="RefSeq" id="WP_027889230.1">
    <property type="nucleotide sequence ID" value="NZ_CALXYH010000023.1"/>
</dbReference>
<dbReference type="GO" id="GO:0046872">
    <property type="term" value="F:metal ion binding"/>
    <property type="evidence" value="ECO:0007669"/>
    <property type="project" value="UniProtKB-KW"/>
</dbReference>
<dbReference type="SUPFAM" id="SSF109604">
    <property type="entry name" value="HD-domain/PDEase-like"/>
    <property type="match status" value="1"/>
</dbReference>
<dbReference type="InterPro" id="IPR006675">
    <property type="entry name" value="HDIG_dom"/>
</dbReference>
<keyword evidence="9" id="KW-1185">Reference proteome</keyword>